<keyword evidence="3" id="KW-1185">Reference proteome</keyword>
<dbReference type="SUPFAM" id="SSF56112">
    <property type="entry name" value="Protein kinase-like (PK-like)"/>
    <property type="match status" value="1"/>
</dbReference>
<dbReference type="InterPro" id="IPR000719">
    <property type="entry name" value="Prot_kinase_dom"/>
</dbReference>
<dbReference type="InterPro" id="IPR011009">
    <property type="entry name" value="Kinase-like_dom_sf"/>
</dbReference>
<dbReference type="Gene3D" id="3.30.2440.10">
    <property type="entry name" value="Secreted effector protein SifA"/>
    <property type="match status" value="1"/>
</dbReference>
<dbReference type="EMBL" id="JAKIKS010000166">
    <property type="protein sequence ID" value="MCL1127486.1"/>
    <property type="molecule type" value="Genomic_DNA"/>
</dbReference>
<dbReference type="Proteomes" id="UP001203423">
    <property type="component" value="Unassembled WGS sequence"/>
</dbReference>
<feature type="domain" description="Protein kinase" evidence="1">
    <location>
        <begin position="124"/>
        <end position="424"/>
    </location>
</feature>
<dbReference type="PROSITE" id="PS50011">
    <property type="entry name" value="PROTEIN_KINASE_DOM"/>
    <property type="match status" value="1"/>
</dbReference>
<dbReference type="RefSeq" id="WP_248942928.1">
    <property type="nucleotide sequence ID" value="NZ_JAKIKS010000166.1"/>
</dbReference>
<evidence type="ECO:0000259" key="1">
    <source>
        <dbReference type="PROSITE" id="PS50011"/>
    </source>
</evidence>
<sequence>MTICISLKNNRNYEINESRLHRIMTGNETEATHMGYWDRFKDLFRNESKAEALKELFNILKNNENNSLNYFFNLVDCLAENNKNMFAIEIDSKMNNGSVIKYLLNGEVIKSENISNDEIFNVLLKLGLPIKTGIFSCNYNLLTESLKNKPIITPEIIINMDFNDGGVHKVFNHEFGVLKALDATGKSDFNIESNIESYSEGRYELRRYISTQKKLNIDINDQIDINQYAIVSRYNEKIEANEMDLCLNDLTSEQRWTLAVQVIDMLNIFYLNKVSHRDLHMHNLLVLKSTGEDKEVLLKVIDFGKSKFDSDFAKHSLTDIKYMFNREATSDLETFVRNSLRSNDSEKQIKHYPLHKIFQCENKKGVEINSLLSSIGRQMEVDLKVAGEDVSEINKAFGTAKSSILLALEFCQKEEHNLCKWSYV</sequence>
<organism evidence="2 3">
    <name type="scientific">Shewanella surugensis</name>
    <dbReference type="NCBI Taxonomy" id="212020"/>
    <lineage>
        <taxon>Bacteria</taxon>
        <taxon>Pseudomonadati</taxon>
        <taxon>Pseudomonadota</taxon>
        <taxon>Gammaproteobacteria</taxon>
        <taxon>Alteromonadales</taxon>
        <taxon>Shewanellaceae</taxon>
        <taxon>Shewanella</taxon>
    </lineage>
</organism>
<accession>A0ABT0LIF3</accession>
<reference evidence="2 3" key="1">
    <citation type="submission" date="2022-01" db="EMBL/GenBank/DDBJ databases">
        <title>Whole genome-based taxonomy of the Shewanellaceae.</title>
        <authorList>
            <person name="Martin-Rodriguez A.J."/>
        </authorList>
    </citation>
    <scope>NUCLEOTIDE SEQUENCE [LARGE SCALE GENOMIC DNA]</scope>
    <source>
        <strain evidence="2 3">DSM 17177</strain>
    </source>
</reference>
<name>A0ABT0LIF3_9GAMM</name>
<evidence type="ECO:0000313" key="2">
    <source>
        <dbReference type="EMBL" id="MCL1127486.1"/>
    </source>
</evidence>
<proteinExistence type="predicted"/>
<protein>
    <recommendedName>
        <fullName evidence="1">Protein kinase domain-containing protein</fullName>
    </recommendedName>
</protein>
<gene>
    <name evidence="2" type="ORF">L2764_24180</name>
</gene>
<comment type="caution">
    <text evidence="2">The sequence shown here is derived from an EMBL/GenBank/DDBJ whole genome shotgun (WGS) entry which is preliminary data.</text>
</comment>
<evidence type="ECO:0000313" key="3">
    <source>
        <dbReference type="Proteomes" id="UP001203423"/>
    </source>
</evidence>
<dbReference type="InterPro" id="IPR022747">
    <property type="entry name" value="SopD"/>
</dbReference>
<dbReference type="Gene3D" id="1.10.510.10">
    <property type="entry name" value="Transferase(Phosphotransferase) domain 1"/>
    <property type="match status" value="1"/>
</dbReference>
<dbReference type="Pfam" id="PF11047">
    <property type="entry name" value="SopD"/>
    <property type="match status" value="1"/>
</dbReference>